<dbReference type="SUPFAM" id="SSF53335">
    <property type="entry name" value="S-adenosyl-L-methionine-dependent methyltransferases"/>
    <property type="match status" value="1"/>
</dbReference>
<organism evidence="1 2">
    <name type="scientific">Pseudodesulfovibrio sediminis</name>
    <dbReference type="NCBI Taxonomy" id="2810563"/>
    <lineage>
        <taxon>Bacteria</taxon>
        <taxon>Pseudomonadati</taxon>
        <taxon>Thermodesulfobacteriota</taxon>
        <taxon>Desulfovibrionia</taxon>
        <taxon>Desulfovibrionales</taxon>
        <taxon>Desulfovibrionaceae</taxon>
    </lineage>
</organism>
<dbReference type="InterPro" id="IPR029063">
    <property type="entry name" value="SAM-dependent_MTases_sf"/>
</dbReference>
<dbReference type="Gene3D" id="3.40.50.150">
    <property type="entry name" value="Vaccinia Virus protein VP39"/>
    <property type="match status" value="1"/>
</dbReference>
<dbReference type="EMBL" id="AP024485">
    <property type="protein sequence ID" value="BCS87659.1"/>
    <property type="molecule type" value="Genomic_DNA"/>
</dbReference>
<dbReference type="PANTHER" id="PTHR43036">
    <property type="entry name" value="OSJNBB0011N17.9 PROTEIN"/>
    <property type="match status" value="1"/>
</dbReference>
<protein>
    <recommendedName>
        <fullName evidence="3">Methyltransferase domain-containing protein</fullName>
    </recommendedName>
</protein>
<evidence type="ECO:0000313" key="2">
    <source>
        <dbReference type="Proteomes" id="UP001053296"/>
    </source>
</evidence>
<dbReference type="Proteomes" id="UP001053296">
    <property type="component" value="Chromosome"/>
</dbReference>
<accession>A0ABM7P468</accession>
<evidence type="ECO:0008006" key="3">
    <source>
        <dbReference type="Google" id="ProtNLM"/>
    </source>
</evidence>
<name>A0ABM7P468_9BACT</name>
<evidence type="ECO:0000313" key="1">
    <source>
        <dbReference type="EMBL" id="BCS87659.1"/>
    </source>
</evidence>
<sequence>MTHFSDTTIGAIEFAITWELDDRHHEEWFLGRKFNPVNDVFPRGMRAALEGKKAGESVTMTYEPRMCIPRFKDKLVQTIPLDRLRPKTLSGRPIIPQEGRFYPQGHINGLLDIYPDTLTPFRLLELDEDSETFIADRNHPLANIPVTITATIQYVEERDTGTYGSLTHWRETTCDWGPGMQAMHDEEPTEFFHSAFFDQLNTIDAPFSPPPMDQTARENLEKIHARFLKPEMRILDLSMDSERPQGKYDAAVCTCSLEYMTRPVDILRYVVHFLKPGAPVLIGFTNHYDPEHVIQGWIDLHEFERMGLALEYLRVAKLDERAGSVSMRNDWRKKDDPKFMDTKGVSDPVYVVYGHKPE</sequence>
<dbReference type="Gene3D" id="3.10.50.40">
    <property type="match status" value="1"/>
</dbReference>
<reference evidence="1" key="1">
    <citation type="journal article" date="2022" name="Arch. Microbiol.">
        <title>Pseudodesulfovibrio sediminis sp. nov., a mesophilic and neutrophilic sulfate-reducing bacterium isolated from sediment of a brackish lake.</title>
        <authorList>
            <person name="Takahashi A."/>
            <person name="Kojima H."/>
            <person name="Watanabe M."/>
            <person name="Fukui M."/>
        </authorList>
    </citation>
    <scope>NUCLEOTIDE SEQUENCE</scope>
    <source>
        <strain evidence="1">SF6</strain>
    </source>
</reference>
<keyword evidence="2" id="KW-1185">Reference proteome</keyword>
<gene>
    <name evidence="1" type="ORF">PSDVSF_09010</name>
</gene>
<dbReference type="InterPro" id="IPR046357">
    <property type="entry name" value="PPIase_dom_sf"/>
</dbReference>
<dbReference type="RefSeq" id="WP_229594130.1">
    <property type="nucleotide sequence ID" value="NZ_AP024485.1"/>
</dbReference>
<proteinExistence type="predicted"/>
<dbReference type="PANTHER" id="PTHR43036:SF2">
    <property type="entry name" value="OS04G0481300 PROTEIN"/>
    <property type="match status" value="1"/>
</dbReference>